<evidence type="ECO:0000313" key="2">
    <source>
        <dbReference type="EMBL" id="MDT0449527.1"/>
    </source>
</evidence>
<name>A0ABU2SKV3_9ACTN</name>
<evidence type="ECO:0000256" key="1">
    <source>
        <dbReference type="SAM" id="MobiDB-lite"/>
    </source>
</evidence>
<reference evidence="2" key="1">
    <citation type="submission" date="2024-05" db="EMBL/GenBank/DDBJ databases">
        <title>30 novel species of actinomycetes from the DSMZ collection.</title>
        <authorList>
            <person name="Nouioui I."/>
        </authorList>
    </citation>
    <scope>NUCLEOTIDE SEQUENCE</scope>
    <source>
        <strain evidence="2">DSM 40473</strain>
    </source>
</reference>
<feature type="compositionally biased region" description="Low complexity" evidence="1">
    <location>
        <begin position="1"/>
        <end position="15"/>
    </location>
</feature>
<sequence>MTLRLTRTGPRTPWTKKATAGAARMKTQEDAVPPTPPSSRSQEDDEKKEAGNKPGLTCEDVGLPAKTAQAPA</sequence>
<protein>
    <submittedName>
        <fullName evidence="2">Uncharacterized protein</fullName>
    </submittedName>
</protein>
<dbReference type="EMBL" id="JAVRFI010000005">
    <property type="protein sequence ID" value="MDT0449527.1"/>
    <property type="molecule type" value="Genomic_DNA"/>
</dbReference>
<dbReference type="Proteomes" id="UP001180531">
    <property type="component" value="Unassembled WGS sequence"/>
</dbReference>
<feature type="region of interest" description="Disordered" evidence="1">
    <location>
        <begin position="1"/>
        <end position="72"/>
    </location>
</feature>
<evidence type="ECO:0000313" key="3">
    <source>
        <dbReference type="Proteomes" id="UP001180531"/>
    </source>
</evidence>
<feature type="compositionally biased region" description="Basic and acidic residues" evidence="1">
    <location>
        <begin position="41"/>
        <end position="51"/>
    </location>
</feature>
<accession>A0ABU2SKV3</accession>
<organism evidence="2 3">
    <name type="scientific">Streptomyces hesseae</name>
    <dbReference type="NCBI Taxonomy" id="3075519"/>
    <lineage>
        <taxon>Bacteria</taxon>
        <taxon>Bacillati</taxon>
        <taxon>Actinomycetota</taxon>
        <taxon>Actinomycetes</taxon>
        <taxon>Kitasatosporales</taxon>
        <taxon>Streptomycetaceae</taxon>
        <taxon>Streptomyces</taxon>
    </lineage>
</organism>
<proteinExistence type="predicted"/>
<keyword evidence="3" id="KW-1185">Reference proteome</keyword>
<comment type="caution">
    <text evidence="2">The sequence shown here is derived from an EMBL/GenBank/DDBJ whole genome shotgun (WGS) entry which is preliminary data.</text>
</comment>
<gene>
    <name evidence="2" type="ORF">RM609_10665</name>
</gene>